<keyword evidence="4" id="KW-1185">Reference proteome</keyword>
<gene>
    <name evidence="3" type="ORF">CSSPJE1EN1_LOCUS8723</name>
</gene>
<evidence type="ECO:0000256" key="2">
    <source>
        <dbReference type="ARBA" id="ARBA00022679"/>
    </source>
</evidence>
<dbReference type="InterPro" id="IPR001525">
    <property type="entry name" value="C5_MeTfrase"/>
</dbReference>
<evidence type="ECO:0000313" key="3">
    <source>
        <dbReference type="EMBL" id="CAK9263245.1"/>
    </source>
</evidence>
<protein>
    <recommendedName>
        <fullName evidence="5">DNA (cytosine-5-)-methyltransferase</fullName>
    </recommendedName>
</protein>
<dbReference type="SUPFAM" id="SSF53335">
    <property type="entry name" value="S-adenosyl-L-methionine-dependent methyltransferases"/>
    <property type="match status" value="1"/>
</dbReference>
<evidence type="ECO:0000313" key="4">
    <source>
        <dbReference type="Proteomes" id="UP001497444"/>
    </source>
</evidence>
<reference evidence="3" key="1">
    <citation type="submission" date="2024-02" db="EMBL/GenBank/DDBJ databases">
        <authorList>
            <consortium name="ELIXIR-Norway"/>
            <consortium name="Elixir Norway"/>
        </authorList>
    </citation>
    <scope>NUCLEOTIDE SEQUENCE</scope>
</reference>
<dbReference type="Pfam" id="PF00145">
    <property type="entry name" value="DNA_methylase"/>
    <property type="match status" value="1"/>
</dbReference>
<evidence type="ECO:0000256" key="1">
    <source>
        <dbReference type="ARBA" id="ARBA00022603"/>
    </source>
</evidence>
<dbReference type="Gene3D" id="2.40.70.10">
    <property type="entry name" value="Acid Proteases"/>
    <property type="match status" value="1"/>
</dbReference>
<evidence type="ECO:0008006" key="5">
    <source>
        <dbReference type="Google" id="ProtNLM"/>
    </source>
</evidence>
<dbReference type="EMBL" id="OZ020110">
    <property type="protein sequence ID" value="CAK9263245.1"/>
    <property type="molecule type" value="Genomic_DNA"/>
</dbReference>
<dbReference type="SUPFAM" id="SSF50630">
    <property type="entry name" value="Acid proteases"/>
    <property type="match status" value="1"/>
</dbReference>
<dbReference type="InterPro" id="IPR029063">
    <property type="entry name" value="SAM-dependent_MTases_sf"/>
</dbReference>
<organism evidence="3 4">
    <name type="scientific">Sphagnum jensenii</name>
    <dbReference type="NCBI Taxonomy" id="128206"/>
    <lineage>
        <taxon>Eukaryota</taxon>
        <taxon>Viridiplantae</taxon>
        <taxon>Streptophyta</taxon>
        <taxon>Embryophyta</taxon>
        <taxon>Bryophyta</taxon>
        <taxon>Sphagnophytina</taxon>
        <taxon>Sphagnopsida</taxon>
        <taxon>Sphagnales</taxon>
        <taxon>Sphagnaceae</taxon>
        <taxon>Sphagnum</taxon>
    </lineage>
</organism>
<dbReference type="Gene3D" id="3.40.50.150">
    <property type="entry name" value="Vaccinia Virus protein VP39"/>
    <property type="match status" value="1"/>
</dbReference>
<accession>A0ABP0WCJ4</accession>
<sequence>MPQSFHPLNMEEERTLLARGEETTTPQAIRASNSRVRGVHVHQENTQFSIDQLMECQFQMHEVAQKLVSTPLFNFKDLKLSTKDIIAILEDTLNTTSGPLPIPEPHATEVPSNTLERHSIGSRVAADVHDLVTSSSMAKLVGFPTSDSTFTYQKGIQNTSLVDLLLNKGVVDSHSLHKVSHSFPKVVPSERTSIATGVAIVDNTRLVIQVGGHTPRVVLLDTGAQPVILGIQFAKKMGMLDSNLRKSMWQICTASGSVEEVLGESSNLITLKFNEGTDQELGLQVRCLVTNATSYDVLIGQEALFPPGFTIDNWFEHAYYRVDWETDGHHLGYIPLDLHGNHSLMAHHCMLKEAHTISYIQQASHEWIEGDEEEIAYAQATESLRVVPTDIQHGPEVLQRFKVAHQPLVKALSSFESMKSHGKPIKPLLRQPVTWTPPKEGITLLELFGGIGTGLEALLQSGMVVQRYFYVNIDPIARQVAASRMKEFTTRFPQQFATTAWKASFTFLPSDIQLIQKKHMELLGPVDLIISGWECQGFSAAGFGEGLSDTRFGLFTDMIQLITWAQSISPTLGYVIENTPSQLDQREKVQEHYTLVKHYLGEPLLLDAAQCGSYAHRLRNWWTNLAPLSVLQLALQYTVRDPNLQVSHILDDQSSCQPVTR</sequence>
<keyword evidence="2" id="KW-0808">Transferase</keyword>
<dbReference type="Proteomes" id="UP001497444">
    <property type="component" value="Chromosome 15"/>
</dbReference>
<dbReference type="CDD" id="cd00303">
    <property type="entry name" value="retropepsin_like"/>
    <property type="match status" value="1"/>
</dbReference>
<proteinExistence type="predicted"/>
<dbReference type="InterPro" id="IPR021109">
    <property type="entry name" value="Peptidase_aspartic_dom_sf"/>
</dbReference>
<keyword evidence="1" id="KW-0489">Methyltransferase</keyword>
<name>A0ABP0WCJ4_9BRYO</name>